<reference evidence="2 3" key="1">
    <citation type="submission" date="2014-07" db="EMBL/GenBank/DDBJ databases">
        <title>Methanogenic archaea and the global carbon cycle.</title>
        <authorList>
            <person name="Henriksen J.R."/>
            <person name="Luke J."/>
            <person name="Reinhart S."/>
            <person name="Benedict M.N."/>
            <person name="Youngblut N.D."/>
            <person name="Metcalf M.E."/>
            <person name="Whitaker R.J."/>
            <person name="Metcalf W.W."/>
        </authorList>
    </citation>
    <scope>NUCLEOTIDE SEQUENCE [LARGE SCALE GENOMIC DNA]</scope>
    <source>
        <strain evidence="3">ATCC 43570 / DSM 1825 / OCM 12 / VKM B-1830 / TM-1</strain>
    </source>
</reference>
<dbReference type="HOGENOM" id="CLU_095978_2_0_2"/>
<dbReference type="Proteomes" id="UP000066529">
    <property type="component" value="Chromosome"/>
</dbReference>
<dbReference type="AlphaFoldDB" id="A0A0E3NCV0"/>
<proteinExistence type="predicted"/>
<dbReference type="PATRIC" id="fig|523844.20.peg.1296"/>
<dbReference type="Gene3D" id="1.20.120.520">
    <property type="entry name" value="nmb1532 protein domain like"/>
    <property type="match status" value="1"/>
</dbReference>
<dbReference type="GO" id="GO:0005886">
    <property type="term" value="C:plasma membrane"/>
    <property type="evidence" value="ECO:0007669"/>
    <property type="project" value="TreeGrafter"/>
</dbReference>
<dbReference type="InterPro" id="IPR012312">
    <property type="entry name" value="Hemerythrin-like"/>
</dbReference>
<accession>A0A0E3NCV0</accession>
<dbReference type="PANTHER" id="PTHR39966:SF1">
    <property type="entry name" value="HEMERYTHRIN-LIKE DOMAIN-CONTAINING PROTEIN"/>
    <property type="match status" value="1"/>
</dbReference>
<name>A0A0E3NCV0_METTT</name>
<dbReference type="EMBL" id="CP009501">
    <property type="protein sequence ID" value="AKB12773.1"/>
    <property type="molecule type" value="Genomic_DNA"/>
</dbReference>
<dbReference type="Pfam" id="PF01814">
    <property type="entry name" value="Hemerythrin"/>
    <property type="match status" value="1"/>
</dbReference>
<sequence>MRPTVDLKEEHKAVKLMLRILDGMCTNIESGKSVEQEHLDGLIEFMRVFVDRCHHTKEEAYLFPEMEKAGISGSGELIASLKKEHEEARQYVNRIEKAASEKGNREFSAIVENSRAYIQLLNPHIEKEDNKLFPMADTHLSETVQKDLLERFEAVEIEIIGPGKHEEFHRWLHAMRDIYIKPK</sequence>
<evidence type="ECO:0000313" key="2">
    <source>
        <dbReference type="EMBL" id="AKB12773.1"/>
    </source>
</evidence>
<dbReference type="CDD" id="cd12108">
    <property type="entry name" value="Hr-like"/>
    <property type="match status" value="1"/>
</dbReference>
<dbReference type="KEGG" id="mthr:MSTHT_1015"/>
<dbReference type="GeneID" id="41603663"/>
<evidence type="ECO:0000259" key="1">
    <source>
        <dbReference type="Pfam" id="PF01814"/>
    </source>
</evidence>
<gene>
    <name evidence="2" type="ORF">MSTHT_1015</name>
</gene>
<feature type="domain" description="Hemerythrin-like" evidence="1">
    <location>
        <begin position="5"/>
        <end position="136"/>
    </location>
</feature>
<protein>
    <recommendedName>
        <fullName evidence="1">Hemerythrin-like domain-containing protein</fullName>
    </recommendedName>
</protein>
<dbReference type="OrthoDB" id="131831at2157"/>
<organism evidence="2 3">
    <name type="scientific">Methanosarcina thermophila (strain ATCC 43570 / DSM 1825 / OCM 12 / VKM B-1830 / TM-1)</name>
    <dbReference type="NCBI Taxonomy" id="523844"/>
    <lineage>
        <taxon>Archaea</taxon>
        <taxon>Methanobacteriati</taxon>
        <taxon>Methanobacteriota</taxon>
        <taxon>Stenosarchaea group</taxon>
        <taxon>Methanomicrobia</taxon>
        <taxon>Methanosarcinales</taxon>
        <taxon>Methanosarcinaceae</taxon>
        <taxon>Methanosarcina</taxon>
    </lineage>
</organism>
<dbReference type="RefSeq" id="WP_048166889.1">
    <property type="nucleotide sequence ID" value="NZ_CP009501.1"/>
</dbReference>
<dbReference type="PANTHER" id="PTHR39966">
    <property type="entry name" value="BLL2471 PROTEIN-RELATED"/>
    <property type="match status" value="1"/>
</dbReference>
<evidence type="ECO:0000313" key="3">
    <source>
        <dbReference type="Proteomes" id="UP000066529"/>
    </source>
</evidence>